<feature type="domain" description="C2H2-type" evidence="3">
    <location>
        <begin position="43"/>
        <end position="71"/>
    </location>
</feature>
<sequence length="900" mass="100012">MTKRKDSSGNARRYFCTFCDASFESKAEWKIHELDSHDKPERYACSDCTLVFSRVVLLTSHRQDKHGLETPPDLRGVVHNSAMRQAWGCGFCGEYVQSRMDYIDHVGRHYDEGDDMSQWQHTYVIQGLLSQPRIRDAWILLVQKAEAGQQARLSFTWDAEGTGRSRTLLDDDGPSCLQDLLEFFPNSGRDSNVVATKAYNMAQVSRNEPATDMTEALSSCPFDTTRTSTPRPTPSPRPESAQAMSENQTTSPIPVLPSEVAEPTLSDLQQSTPRLSFPHRSSSPSFSSLAAGGHPRPGGSVSKVLVRVKESEQKPQASSHGSTDPGQGGGALADGPWRSAKGNSLRRVDSDRHLSISSSETGWGANDKPEIARPRTSLAIRSHETPLITRKEAAEREFNLRPLSSALSHSTLASTNAREDWLVVAKPSESSSARSHSGSSITSTATADGSHGLDDSASELMSDDSLSEPDCWLGFDGRSVALKSWTRTFQQNIDREMKRIWVQYNRDWDAMIKSCAGGSNGNSPASGESAGRIRKTSYSRQATGRGLRPPARPPIEDDEDDDDEMDRHRPNSSLSKYSLATPKRFACPYRKHNPRVYNLSDHEVCAVKAWPTISRLKEHLYRRHHKVHCPRCKETFNDARGLAAHEMQLEGCEVLDVQPPGDITAFQEKQLKSRKHTARRQSDEEKWAEIYRLLFPHVDTVPSPYPEFTEDLGPISSESKNNLGLQHFLLTQLPQLFRRTAEEHAGRFIQSHETLSMDSIPNIIEESLQRAFKAWEDTGSDVPRRAGSSMSFSETSILSPEVRREMPLGPNAYIPRQPIYEAMPAEATANYNWIPQDMNGLFDAQQLEVPQNEDSGFVEESFLPTTSAGNYALFDYTLGGTMGGTMGGAMGGTMGSHDWV</sequence>
<dbReference type="SMART" id="SM00355">
    <property type="entry name" value="ZnF_C2H2"/>
    <property type="match status" value="4"/>
</dbReference>
<feature type="compositionally biased region" description="Polar residues" evidence="2">
    <location>
        <begin position="242"/>
        <end position="252"/>
    </location>
</feature>
<evidence type="ECO:0000259" key="3">
    <source>
        <dbReference type="PROSITE" id="PS50157"/>
    </source>
</evidence>
<feature type="region of interest" description="Disordered" evidence="2">
    <location>
        <begin position="219"/>
        <end position="384"/>
    </location>
</feature>
<dbReference type="InterPro" id="IPR036236">
    <property type="entry name" value="Znf_C2H2_sf"/>
</dbReference>
<protein>
    <recommendedName>
        <fullName evidence="3">C2H2-type domain-containing protein</fullName>
    </recommendedName>
</protein>
<evidence type="ECO:0000313" key="4">
    <source>
        <dbReference type="EMBL" id="KAK0712781.1"/>
    </source>
</evidence>
<keyword evidence="1" id="KW-0862">Zinc</keyword>
<accession>A0AA40ABH3</accession>
<dbReference type="InterPro" id="IPR013087">
    <property type="entry name" value="Znf_C2H2_type"/>
</dbReference>
<feature type="region of interest" description="Disordered" evidence="2">
    <location>
        <begin position="428"/>
        <end position="462"/>
    </location>
</feature>
<feature type="compositionally biased region" description="Low complexity" evidence="2">
    <location>
        <begin position="515"/>
        <end position="530"/>
    </location>
</feature>
<feature type="compositionally biased region" description="Low complexity" evidence="2">
    <location>
        <begin position="428"/>
        <end position="450"/>
    </location>
</feature>
<dbReference type="SUPFAM" id="SSF57667">
    <property type="entry name" value="beta-beta-alpha zinc fingers"/>
    <property type="match status" value="1"/>
</dbReference>
<feature type="compositionally biased region" description="Low complexity" evidence="2">
    <location>
        <begin position="274"/>
        <end position="289"/>
    </location>
</feature>
<organism evidence="4 5">
    <name type="scientific">Lasiosphaeria miniovina</name>
    <dbReference type="NCBI Taxonomy" id="1954250"/>
    <lineage>
        <taxon>Eukaryota</taxon>
        <taxon>Fungi</taxon>
        <taxon>Dikarya</taxon>
        <taxon>Ascomycota</taxon>
        <taxon>Pezizomycotina</taxon>
        <taxon>Sordariomycetes</taxon>
        <taxon>Sordariomycetidae</taxon>
        <taxon>Sordariales</taxon>
        <taxon>Lasiosphaeriaceae</taxon>
        <taxon>Lasiosphaeria</taxon>
    </lineage>
</organism>
<keyword evidence="5" id="KW-1185">Reference proteome</keyword>
<dbReference type="PANTHER" id="PTHR38166">
    <property type="entry name" value="C2H2-TYPE DOMAIN-CONTAINING PROTEIN-RELATED"/>
    <property type="match status" value="1"/>
</dbReference>
<dbReference type="PROSITE" id="PS00028">
    <property type="entry name" value="ZINC_FINGER_C2H2_1"/>
    <property type="match status" value="3"/>
</dbReference>
<dbReference type="GO" id="GO:0008270">
    <property type="term" value="F:zinc ion binding"/>
    <property type="evidence" value="ECO:0007669"/>
    <property type="project" value="UniProtKB-KW"/>
</dbReference>
<dbReference type="EMBL" id="JAUIRO010000005">
    <property type="protein sequence ID" value="KAK0712781.1"/>
    <property type="molecule type" value="Genomic_DNA"/>
</dbReference>
<evidence type="ECO:0000256" key="1">
    <source>
        <dbReference type="PROSITE-ProRule" id="PRU00042"/>
    </source>
</evidence>
<keyword evidence="1" id="KW-0863">Zinc-finger</keyword>
<dbReference type="GeneID" id="85325503"/>
<keyword evidence="1" id="KW-0479">Metal-binding</keyword>
<feature type="compositionally biased region" description="Polar residues" evidence="2">
    <location>
        <begin position="314"/>
        <end position="325"/>
    </location>
</feature>
<proteinExistence type="predicted"/>
<feature type="region of interest" description="Disordered" evidence="2">
    <location>
        <begin position="515"/>
        <end position="575"/>
    </location>
</feature>
<reference evidence="4" key="1">
    <citation type="submission" date="2023-06" db="EMBL/GenBank/DDBJ databases">
        <title>Genome-scale phylogeny and comparative genomics of the fungal order Sordariales.</title>
        <authorList>
            <consortium name="Lawrence Berkeley National Laboratory"/>
            <person name="Hensen N."/>
            <person name="Bonometti L."/>
            <person name="Westerberg I."/>
            <person name="Brannstrom I.O."/>
            <person name="Guillou S."/>
            <person name="Cros-Aarteil S."/>
            <person name="Calhoun S."/>
            <person name="Haridas S."/>
            <person name="Kuo A."/>
            <person name="Mondo S."/>
            <person name="Pangilinan J."/>
            <person name="Riley R."/>
            <person name="LaButti K."/>
            <person name="Andreopoulos B."/>
            <person name="Lipzen A."/>
            <person name="Chen C."/>
            <person name="Yanf M."/>
            <person name="Daum C."/>
            <person name="Ng V."/>
            <person name="Clum A."/>
            <person name="Steindorff A."/>
            <person name="Ohm R."/>
            <person name="Martin F."/>
            <person name="Silar P."/>
            <person name="Natvig D."/>
            <person name="Lalanne C."/>
            <person name="Gautier V."/>
            <person name="Ament-velasquez S.L."/>
            <person name="Kruys A."/>
            <person name="Hutchinson M.I."/>
            <person name="Powell A.J."/>
            <person name="Barry K."/>
            <person name="Miller A.N."/>
            <person name="Grigoriev I.V."/>
            <person name="Debuchy R."/>
            <person name="Gladieux P."/>
            <person name="Thoren M.H."/>
            <person name="Johannesson H."/>
        </authorList>
    </citation>
    <scope>NUCLEOTIDE SEQUENCE</scope>
    <source>
        <strain evidence="4">SMH2392-1A</strain>
    </source>
</reference>
<dbReference type="PROSITE" id="PS50157">
    <property type="entry name" value="ZINC_FINGER_C2H2_2"/>
    <property type="match status" value="1"/>
</dbReference>
<evidence type="ECO:0000313" key="5">
    <source>
        <dbReference type="Proteomes" id="UP001172101"/>
    </source>
</evidence>
<comment type="caution">
    <text evidence="4">The sequence shown here is derived from an EMBL/GenBank/DDBJ whole genome shotgun (WGS) entry which is preliminary data.</text>
</comment>
<dbReference type="AlphaFoldDB" id="A0AA40ABH3"/>
<gene>
    <name evidence="4" type="ORF">B0T26DRAFT_715255</name>
</gene>
<evidence type="ECO:0000256" key="2">
    <source>
        <dbReference type="SAM" id="MobiDB-lite"/>
    </source>
</evidence>
<dbReference type="PANTHER" id="PTHR38166:SF1">
    <property type="entry name" value="C2H2-TYPE DOMAIN-CONTAINING PROTEIN"/>
    <property type="match status" value="1"/>
</dbReference>
<dbReference type="Proteomes" id="UP001172101">
    <property type="component" value="Unassembled WGS sequence"/>
</dbReference>
<dbReference type="RefSeq" id="XP_060294104.1">
    <property type="nucleotide sequence ID" value="XM_060442233.1"/>
</dbReference>
<name>A0AA40ABH3_9PEZI</name>
<dbReference type="Gene3D" id="3.30.160.60">
    <property type="entry name" value="Classic Zinc Finger"/>
    <property type="match status" value="1"/>
</dbReference>